<keyword evidence="3" id="KW-1185">Reference proteome</keyword>
<protein>
    <submittedName>
        <fullName evidence="2">Uncharacterized protein</fullName>
    </submittedName>
</protein>
<name>A0A4R0GNY7_9ACTN</name>
<reference evidence="2 3" key="1">
    <citation type="submission" date="2019-02" db="EMBL/GenBank/DDBJ databases">
        <title>Jishengella sp. nov., isolated from a root of Zingiber montanum.</title>
        <authorList>
            <person name="Kuncharoen N."/>
            <person name="Kudo T."/>
            <person name="Masahiro Y."/>
            <person name="Ohkuma M."/>
            <person name="Tanasupawat S."/>
        </authorList>
    </citation>
    <scope>NUCLEOTIDE SEQUENCE [LARGE SCALE GENOMIC DNA]</scope>
    <source>
        <strain evidence="2 3">PLAI 1-1</strain>
    </source>
</reference>
<keyword evidence="1" id="KW-0732">Signal</keyword>
<dbReference type="OrthoDB" id="7671932at2"/>
<dbReference type="RefSeq" id="WP_131303856.1">
    <property type="nucleotide sequence ID" value="NZ_SJJR01000007.1"/>
</dbReference>
<gene>
    <name evidence="2" type="ORF">E0H26_13005</name>
</gene>
<evidence type="ECO:0000313" key="3">
    <source>
        <dbReference type="Proteomes" id="UP000292274"/>
    </source>
</evidence>
<evidence type="ECO:0000313" key="2">
    <source>
        <dbReference type="EMBL" id="TCB97188.1"/>
    </source>
</evidence>
<feature type="chain" id="PRO_5020429702" evidence="1">
    <location>
        <begin position="34"/>
        <end position="290"/>
    </location>
</feature>
<sequence length="290" mass="32055">MATRIKRIAVRGLVAVMVATGAAVPAAPRPAQAVDPGTIIQVAQFAYAAYSLYSGSKSGELTLEQAVGMMISEVRRSEQAIKNHMDALTVAEVRGCTEHAMLEFVESQDFSLSLKQRFAQDATGCVTAISVRYDVVAQNFNFAAMRDLGILIATLGPVALAARAQANLQTAQLEAYLIAAFTKIQSTFQVYCDMYFDRFFLPIPNEEEVWQIYPELFIPGYFYCSEHAGGPMATRHEYALWRWGVFAGYPDPSNPGRMLNYYPHWQALRDSVAQRSLSGILTNALAELRS</sequence>
<feature type="signal peptide" evidence="1">
    <location>
        <begin position="1"/>
        <end position="33"/>
    </location>
</feature>
<dbReference type="Proteomes" id="UP000292274">
    <property type="component" value="Unassembled WGS sequence"/>
</dbReference>
<dbReference type="EMBL" id="SJJR01000007">
    <property type="protein sequence ID" value="TCB97188.1"/>
    <property type="molecule type" value="Genomic_DNA"/>
</dbReference>
<comment type="caution">
    <text evidence="2">The sequence shown here is derived from an EMBL/GenBank/DDBJ whole genome shotgun (WGS) entry which is preliminary data.</text>
</comment>
<proteinExistence type="predicted"/>
<dbReference type="AlphaFoldDB" id="A0A4R0GNY7"/>
<organism evidence="2 3">
    <name type="scientific">Micromonospora zingiberis</name>
    <dbReference type="NCBI Taxonomy" id="2053011"/>
    <lineage>
        <taxon>Bacteria</taxon>
        <taxon>Bacillati</taxon>
        <taxon>Actinomycetota</taxon>
        <taxon>Actinomycetes</taxon>
        <taxon>Micromonosporales</taxon>
        <taxon>Micromonosporaceae</taxon>
        <taxon>Micromonospora</taxon>
    </lineage>
</organism>
<evidence type="ECO:0000256" key="1">
    <source>
        <dbReference type="SAM" id="SignalP"/>
    </source>
</evidence>
<accession>A0A4R0GNY7</accession>